<dbReference type="OrthoDB" id="912451at2759"/>
<reference evidence="1" key="1">
    <citation type="submission" date="2020-07" db="EMBL/GenBank/DDBJ databases">
        <title>Ethylene signaling mediates host invasion by parasitic plants.</title>
        <authorList>
            <person name="Yoshida S."/>
        </authorList>
    </citation>
    <scope>NUCLEOTIDE SEQUENCE</scope>
    <source>
        <strain evidence="1">Okayama</strain>
    </source>
</reference>
<name>A0A830BJ88_9LAMI</name>
<sequence>MELEKKARSVNTLIYAFNGAQMNTEGELTLTVGLGKEGSQVEKSLKFLIIRGRSAYNVILGRPALNAFRADAVQDAGDGGYNSMEIPDNNAKHFDDDELFVLSREA</sequence>
<comment type="caution">
    <text evidence="1">The sequence shown here is derived from an EMBL/GenBank/DDBJ whole genome shotgun (WGS) entry which is preliminary data.</text>
</comment>
<dbReference type="PANTHER" id="PTHR33240">
    <property type="entry name" value="OS08G0508500 PROTEIN"/>
    <property type="match status" value="1"/>
</dbReference>
<accession>A0A830BJ88</accession>
<dbReference type="EMBL" id="BMAC01000134">
    <property type="protein sequence ID" value="GFP86916.1"/>
    <property type="molecule type" value="Genomic_DNA"/>
</dbReference>
<evidence type="ECO:0000313" key="1">
    <source>
        <dbReference type="EMBL" id="GFP86916.1"/>
    </source>
</evidence>
<organism evidence="1 2">
    <name type="scientific">Phtheirospermum japonicum</name>
    <dbReference type="NCBI Taxonomy" id="374723"/>
    <lineage>
        <taxon>Eukaryota</taxon>
        <taxon>Viridiplantae</taxon>
        <taxon>Streptophyta</taxon>
        <taxon>Embryophyta</taxon>
        <taxon>Tracheophyta</taxon>
        <taxon>Spermatophyta</taxon>
        <taxon>Magnoliopsida</taxon>
        <taxon>eudicotyledons</taxon>
        <taxon>Gunneridae</taxon>
        <taxon>Pentapetalae</taxon>
        <taxon>asterids</taxon>
        <taxon>lamiids</taxon>
        <taxon>Lamiales</taxon>
        <taxon>Orobanchaceae</taxon>
        <taxon>Orobanchaceae incertae sedis</taxon>
        <taxon>Phtheirospermum</taxon>
    </lineage>
</organism>
<protein>
    <submittedName>
        <fullName evidence="1">Uncharacterized protein</fullName>
    </submittedName>
</protein>
<gene>
    <name evidence="1" type="ORF">PHJA_000835400</name>
</gene>
<keyword evidence="2" id="KW-1185">Reference proteome</keyword>
<dbReference type="PANTHER" id="PTHR33240:SF15">
    <property type="entry name" value="GAG-PRO-LIKE PROTEIN"/>
    <property type="match status" value="1"/>
</dbReference>
<dbReference type="AlphaFoldDB" id="A0A830BJ88"/>
<dbReference type="Proteomes" id="UP000653305">
    <property type="component" value="Unassembled WGS sequence"/>
</dbReference>
<evidence type="ECO:0000313" key="2">
    <source>
        <dbReference type="Proteomes" id="UP000653305"/>
    </source>
</evidence>
<proteinExistence type="predicted"/>